<dbReference type="Proteomes" id="UP000765507">
    <property type="component" value="Unassembled WGS sequence"/>
</dbReference>
<sequence length="62" mass="7297">LFSTPEEASQSQLSDVGEVQTGERPLRWPWEPNLPLCYRRLNECAELESCQEELRRTFCVRL</sequence>
<comment type="caution">
    <text evidence="2">The sequence shown here is derived from an EMBL/GenBank/DDBJ whole genome shotgun (WGS) entry which is preliminary data.</text>
</comment>
<gene>
    <name evidence="2" type="ORF">G0U57_001771</name>
</gene>
<evidence type="ECO:0000313" key="3">
    <source>
        <dbReference type="Proteomes" id="UP000765507"/>
    </source>
</evidence>
<evidence type="ECO:0000256" key="1">
    <source>
        <dbReference type="SAM" id="MobiDB-lite"/>
    </source>
</evidence>
<name>A0A8T1SRT6_CHESE</name>
<feature type="compositionally biased region" description="Polar residues" evidence="1">
    <location>
        <begin position="1"/>
        <end position="14"/>
    </location>
</feature>
<reference evidence="2 3" key="1">
    <citation type="journal article" date="2020" name="G3 (Bethesda)">
        <title>Draft Genome of the Common Snapping Turtle, Chelydra serpentina, a Model for Phenotypic Plasticity in Reptiles.</title>
        <authorList>
            <person name="Das D."/>
            <person name="Singh S.K."/>
            <person name="Bierstedt J."/>
            <person name="Erickson A."/>
            <person name="Galli G.L.J."/>
            <person name="Crossley D.A. 2nd"/>
            <person name="Rhen T."/>
        </authorList>
    </citation>
    <scope>NUCLEOTIDE SEQUENCE [LARGE SCALE GENOMIC DNA]</scope>
    <source>
        <strain evidence="2">KW</strain>
    </source>
</reference>
<proteinExistence type="predicted"/>
<accession>A0A8T1SRT6</accession>
<feature type="region of interest" description="Disordered" evidence="1">
    <location>
        <begin position="1"/>
        <end position="20"/>
    </location>
</feature>
<protein>
    <submittedName>
        <fullName evidence="2">Uncharacterized protein</fullName>
    </submittedName>
</protein>
<dbReference type="AlphaFoldDB" id="A0A8T1SRT6"/>
<evidence type="ECO:0000313" key="2">
    <source>
        <dbReference type="EMBL" id="KAG6931437.1"/>
    </source>
</evidence>
<dbReference type="EMBL" id="JAHGAV010000121">
    <property type="protein sequence ID" value="KAG6931437.1"/>
    <property type="molecule type" value="Genomic_DNA"/>
</dbReference>
<keyword evidence="3" id="KW-1185">Reference proteome</keyword>
<feature type="non-terminal residue" evidence="2">
    <location>
        <position position="62"/>
    </location>
</feature>
<organism evidence="2 3">
    <name type="scientific">Chelydra serpentina</name>
    <name type="common">Snapping turtle</name>
    <name type="synonym">Testudo serpentina</name>
    <dbReference type="NCBI Taxonomy" id="8475"/>
    <lineage>
        <taxon>Eukaryota</taxon>
        <taxon>Metazoa</taxon>
        <taxon>Chordata</taxon>
        <taxon>Craniata</taxon>
        <taxon>Vertebrata</taxon>
        <taxon>Euteleostomi</taxon>
        <taxon>Archelosauria</taxon>
        <taxon>Testudinata</taxon>
        <taxon>Testudines</taxon>
        <taxon>Cryptodira</taxon>
        <taxon>Durocryptodira</taxon>
        <taxon>Americhelydia</taxon>
        <taxon>Chelydroidea</taxon>
        <taxon>Chelydridae</taxon>
        <taxon>Chelydra</taxon>
    </lineage>
</organism>